<sequence length="66" mass="7487">MAVLEFGAAKVADHPRLPMPDESLPEYSCMVRLALIYREPLWNRAYSRNGPFAALGAREYSCIRQS</sequence>
<dbReference type="Proteomes" id="UP000199040">
    <property type="component" value="Unassembled WGS sequence"/>
</dbReference>
<proteinExistence type="predicted"/>
<dbReference type="EMBL" id="FOPY01000029">
    <property type="protein sequence ID" value="SFI20615.1"/>
    <property type="molecule type" value="Genomic_DNA"/>
</dbReference>
<reference evidence="1 2" key="1">
    <citation type="submission" date="2016-10" db="EMBL/GenBank/DDBJ databases">
        <authorList>
            <person name="de Groot N.N."/>
        </authorList>
    </citation>
    <scope>NUCLEOTIDE SEQUENCE [LARGE SCALE GENOMIC DNA]</scope>
    <source>
        <strain evidence="1 2">CGMCC 1.6848</strain>
    </source>
</reference>
<gene>
    <name evidence="1" type="ORF">SAMN04487959_1298</name>
</gene>
<evidence type="ECO:0000313" key="2">
    <source>
        <dbReference type="Proteomes" id="UP000199040"/>
    </source>
</evidence>
<evidence type="ECO:0000313" key="1">
    <source>
        <dbReference type="EMBL" id="SFI20615.1"/>
    </source>
</evidence>
<name>A0A1I3GAQ1_9GAMM</name>
<organism evidence="1 2">
    <name type="scientific">Modicisalibacter xianhensis</name>
    <dbReference type="NCBI Taxonomy" id="442341"/>
    <lineage>
        <taxon>Bacteria</taxon>
        <taxon>Pseudomonadati</taxon>
        <taxon>Pseudomonadota</taxon>
        <taxon>Gammaproteobacteria</taxon>
        <taxon>Oceanospirillales</taxon>
        <taxon>Halomonadaceae</taxon>
        <taxon>Modicisalibacter</taxon>
    </lineage>
</organism>
<dbReference type="AlphaFoldDB" id="A0A1I3GAQ1"/>
<keyword evidence="2" id="KW-1185">Reference proteome</keyword>
<dbReference type="STRING" id="442341.SAMN04487959_1298"/>
<accession>A0A1I3GAQ1</accession>
<protein>
    <submittedName>
        <fullName evidence="1">Uncharacterized protein</fullName>
    </submittedName>
</protein>